<evidence type="ECO:0000313" key="4">
    <source>
        <dbReference type="Proteomes" id="UP000326759"/>
    </source>
</evidence>
<dbReference type="InterPro" id="IPR000618">
    <property type="entry name" value="Insect_cuticle"/>
</dbReference>
<dbReference type="PROSITE" id="PS51155">
    <property type="entry name" value="CHIT_BIND_RR_2"/>
    <property type="match status" value="1"/>
</dbReference>
<feature type="region of interest" description="Disordered" evidence="2">
    <location>
        <begin position="1096"/>
        <end position="1120"/>
    </location>
</feature>
<feature type="compositionally biased region" description="Polar residues" evidence="2">
    <location>
        <begin position="183"/>
        <end position="194"/>
    </location>
</feature>
<organism evidence="3 4">
    <name type="scientific">Armadillidium nasatum</name>
    <dbReference type="NCBI Taxonomy" id="96803"/>
    <lineage>
        <taxon>Eukaryota</taxon>
        <taxon>Metazoa</taxon>
        <taxon>Ecdysozoa</taxon>
        <taxon>Arthropoda</taxon>
        <taxon>Crustacea</taxon>
        <taxon>Multicrustacea</taxon>
        <taxon>Malacostraca</taxon>
        <taxon>Eumalacostraca</taxon>
        <taxon>Peracarida</taxon>
        <taxon>Isopoda</taxon>
        <taxon>Oniscidea</taxon>
        <taxon>Crinocheta</taxon>
        <taxon>Armadillidiidae</taxon>
        <taxon>Armadillidium</taxon>
    </lineage>
</organism>
<feature type="compositionally biased region" description="Polar residues" evidence="2">
    <location>
        <begin position="160"/>
        <end position="176"/>
    </location>
</feature>
<feature type="region of interest" description="Disordered" evidence="2">
    <location>
        <begin position="517"/>
        <end position="540"/>
    </location>
</feature>
<feature type="compositionally biased region" description="Low complexity" evidence="2">
    <location>
        <begin position="525"/>
        <end position="539"/>
    </location>
</feature>
<dbReference type="OrthoDB" id="6515429at2759"/>
<feature type="region of interest" description="Disordered" evidence="2">
    <location>
        <begin position="154"/>
        <end position="196"/>
    </location>
</feature>
<name>A0A5N5SPV7_9CRUS</name>
<evidence type="ECO:0000313" key="3">
    <source>
        <dbReference type="EMBL" id="KAB7496076.1"/>
    </source>
</evidence>
<evidence type="ECO:0000256" key="1">
    <source>
        <dbReference type="PROSITE-ProRule" id="PRU00497"/>
    </source>
</evidence>
<feature type="region of interest" description="Disordered" evidence="2">
    <location>
        <begin position="79"/>
        <end position="102"/>
    </location>
</feature>
<feature type="compositionally biased region" description="Polar residues" evidence="2">
    <location>
        <begin position="720"/>
        <end position="744"/>
    </location>
</feature>
<sequence length="1370" mass="145721">MLRLGSSLEDWRYKKNKQPCNERLKVKSCSLRDDAAPTNGSFLMDRILARVRWRILEWLLPFLFLTILVNDIQPIRGAPQSSARFSSPQRQQNPSFGQAGTFQIIPDDDDFEDIVFSPARQRNFRNGASSSFGVPLSATRSGARQETLNAASAHFGAPLRSSTSGARSGSQQTQPASFGVPLSASQPGPSQTLPTAVRSHFGVPLSATRPGLRQEVIQPFPGTSVRTSQTAGTHFGVPLSNTRSGSQQQINNAAENHFGISRGQPGSSFTVRRDSVEDLIDDVSVEAKSHFSIPTHRRQNSQRYSFDDEDDNISIERFDKSSEFLSLGRRFHPEGIPRLSKPILTNVPSSARDPVISNPYIFTPDVASVDRDSLEDDDDFDDDTFLVLSPMVKAYNPSAHNERLSLSNDFLNQYNFVDVQGSTHWGYQTDSQYQDHKIHDSGAMEGKFGWTSPEGAEVNIKYIADEGGYRVLSSSGIYTREDEAVLRLKEQHLAEHEKARIHHQNVKAERNEVKTGVPLRNDFKGPQGSSISGSDSSVGVPLPTHSQDQNTGFGVPLPDQAVTRDQSSFKPHSFGVPLPDPSLTGTRDFGVPLPDPTLSVTSGNQAVGVPLPGAGASIPDSTFGINEDVGVSRSDPTLTGTQKVGVPLPGSTLPGAQSVGVPLPDPTFSRGQTFPDSTFSAGQGIGVPLPDPTFTESFRPETTFTDFQGVGVPLPDPTLSGASGTRTQQDSTFSRGSDSNLGDLSIQESPFQIQHFQESPRDQTKSSPLPSPTFSETPRESVVGVPLPDPTLSGTQKAEAPQPTFSGNQNRAPFPDPALSGFQSVGVPLPDPTFSGNQGVGVPLGGTTFSGTPAGERAGVSLPDASHRSSPHAGSPAGVFLPDHFLPGNQDFGVPLFDPILTNQQGFIPQSDPTISGNEAFGVPLSAVSGHHATGASIGGPASTFLTEDTQGTSGVSLFSQNEVSPVMTEPVVAIDSIIPQKGVTEKTPTEGIQESFGVPLSKNTELPSSKVNELPVPAVDSPALSDVAPSRVATEETQGIFGAPLTIVPEISSDTGSQSPKETIVDPSIPSDVATAIIPTKEAFDISRFILNERPSSKTTESATDSSAPSSVIPETFPTKDTQTFGVPLSIFADIPSAKTSELPFEALLPSGHNTEENIFGAPLFSGVPSLSESSSVVKSSTKGHSGSALDASSQTNFHSEANEQTIPLEPVSLIPSTEESLSQPEKNFFLVSDNIIAGGPQDFGVGLNEGPSNTLPPFNKEFLPTGGSGFGSLPNVGVPLGPVTFSGVDLLQGPPVEQLDPSFTGDRFPKGLDPCLNSKLHPTLLPPHCANANVEPNQRIGKSLVPSSSNKEQPEDSFIVVVNSDIFH</sequence>
<feature type="region of interest" description="Disordered" evidence="2">
    <location>
        <begin position="756"/>
        <end position="812"/>
    </location>
</feature>
<feature type="compositionally biased region" description="Polar residues" evidence="2">
    <location>
        <begin position="79"/>
        <end position="101"/>
    </location>
</feature>
<dbReference type="EMBL" id="SEYY01021792">
    <property type="protein sequence ID" value="KAB7496076.1"/>
    <property type="molecule type" value="Genomic_DNA"/>
</dbReference>
<feature type="compositionally biased region" description="Polar residues" evidence="2">
    <location>
        <begin position="765"/>
        <end position="776"/>
    </location>
</feature>
<keyword evidence="4" id="KW-1185">Reference proteome</keyword>
<dbReference type="Pfam" id="PF00379">
    <property type="entry name" value="Chitin_bind_4"/>
    <property type="match status" value="1"/>
</dbReference>
<accession>A0A5N5SPV7</accession>
<protein>
    <submittedName>
        <fullName evidence="3">Uncharacterized protein</fullName>
    </submittedName>
</protein>
<gene>
    <name evidence="3" type="ORF">Anas_09725</name>
</gene>
<evidence type="ECO:0000256" key="2">
    <source>
        <dbReference type="SAM" id="MobiDB-lite"/>
    </source>
</evidence>
<reference evidence="3 4" key="1">
    <citation type="journal article" date="2019" name="PLoS Biol.">
        <title>Sex chromosomes control vertical transmission of feminizing Wolbachia symbionts in an isopod.</title>
        <authorList>
            <person name="Becking T."/>
            <person name="Chebbi M.A."/>
            <person name="Giraud I."/>
            <person name="Moumen B."/>
            <person name="Laverre T."/>
            <person name="Caubet Y."/>
            <person name="Peccoud J."/>
            <person name="Gilbert C."/>
            <person name="Cordaux R."/>
        </authorList>
    </citation>
    <scope>NUCLEOTIDE SEQUENCE [LARGE SCALE GENOMIC DNA]</scope>
    <source>
        <strain evidence="3">ANa2</strain>
        <tissue evidence="3">Whole body excluding digestive tract and cuticle</tissue>
    </source>
</reference>
<feature type="compositionally biased region" description="Polar residues" evidence="2">
    <location>
        <begin position="1098"/>
        <end position="1111"/>
    </location>
</feature>
<keyword evidence="1" id="KW-0193">Cuticle</keyword>
<proteinExistence type="predicted"/>
<dbReference type="GO" id="GO:0042302">
    <property type="term" value="F:structural constituent of cuticle"/>
    <property type="evidence" value="ECO:0007669"/>
    <property type="project" value="UniProtKB-UniRule"/>
</dbReference>
<feature type="region of interest" description="Disordered" evidence="2">
    <location>
        <begin position="705"/>
        <end position="744"/>
    </location>
</feature>
<comment type="caution">
    <text evidence="3">The sequence shown here is derived from an EMBL/GenBank/DDBJ whole genome shotgun (WGS) entry which is preliminary data.</text>
</comment>
<dbReference type="Proteomes" id="UP000326759">
    <property type="component" value="Unassembled WGS sequence"/>
</dbReference>